<dbReference type="AlphaFoldDB" id="A0A812YFK9"/>
<evidence type="ECO:0000313" key="1">
    <source>
        <dbReference type="EMBL" id="CAE7779680.1"/>
    </source>
</evidence>
<feature type="non-terminal residue" evidence="1">
    <location>
        <position position="1"/>
    </location>
</feature>
<keyword evidence="2" id="KW-1185">Reference proteome</keyword>
<organism evidence="1 2">
    <name type="scientific">Symbiodinium necroappetens</name>
    <dbReference type="NCBI Taxonomy" id="1628268"/>
    <lineage>
        <taxon>Eukaryota</taxon>
        <taxon>Sar</taxon>
        <taxon>Alveolata</taxon>
        <taxon>Dinophyceae</taxon>
        <taxon>Suessiales</taxon>
        <taxon>Symbiodiniaceae</taxon>
        <taxon>Symbiodinium</taxon>
    </lineage>
</organism>
<protein>
    <submittedName>
        <fullName evidence="1">Uncharacterized protein</fullName>
    </submittedName>
</protein>
<name>A0A812YFK9_9DINO</name>
<gene>
    <name evidence="1" type="ORF">SNEC2469_LOCUS22837</name>
</gene>
<reference evidence="1" key="1">
    <citation type="submission" date="2021-02" db="EMBL/GenBank/DDBJ databases">
        <authorList>
            <person name="Dougan E. K."/>
            <person name="Rhodes N."/>
            <person name="Thang M."/>
            <person name="Chan C."/>
        </authorList>
    </citation>
    <scope>NUCLEOTIDE SEQUENCE</scope>
</reference>
<dbReference type="EMBL" id="CAJNJA010041975">
    <property type="protein sequence ID" value="CAE7779680.1"/>
    <property type="molecule type" value="Genomic_DNA"/>
</dbReference>
<accession>A0A812YFK9</accession>
<proteinExistence type="predicted"/>
<comment type="caution">
    <text evidence="1">The sequence shown here is derived from an EMBL/GenBank/DDBJ whole genome shotgun (WGS) entry which is preliminary data.</text>
</comment>
<evidence type="ECO:0000313" key="2">
    <source>
        <dbReference type="Proteomes" id="UP000601435"/>
    </source>
</evidence>
<sequence length="117" mass="13014">CSEHDLNSCLVQLGDGEKGIRTTPLSKVAGHLPSIGFGAQAFEDTPVLALPASGCIGLHLCSQARRFDQGSSLSSARRLWTRSEVMQNQYRHRIHSNHVKSQRWFPASRQHECAIYL</sequence>
<dbReference type="OrthoDB" id="10663741at2759"/>
<dbReference type="Proteomes" id="UP000601435">
    <property type="component" value="Unassembled WGS sequence"/>
</dbReference>